<protein>
    <submittedName>
        <fullName evidence="5">Uncharacterized protein</fullName>
    </submittedName>
</protein>
<comment type="caution">
    <text evidence="5">The sequence shown here is derived from an EMBL/GenBank/DDBJ whole genome shotgun (WGS) entry which is preliminary data.</text>
</comment>
<evidence type="ECO:0000256" key="4">
    <source>
        <dbReference type="SAM" id="MobiDB-lite"/>
    </source>
</evidence>
<dbReference type="Pfam" id="PF04889">
    <property type="entry name" value="Cwf_Cwc_15"/>
    <property type="match status" value="1"/>
</dbReference>
<feature type="compositionally biased region" description="Acidic residues" evidence="4">
    <location>
        <begin position="92"/>
        <end position="114"/>
    </location>
</feature>
<dbReference type="PANTHER" id="PTHR12718">
    <property type="entry name" value="CELL CYCLE CONTROL PROTEIN CWF15"/>
    <property type="match status" value="1"/>
</dbReference>
<dbReference type="InterPro" id="IPR006973">
    <property type="entry name" value="Cwf_Cwc_15"/>
</dbReference>
<evidence type="ECO:0000313" key="6">
    <source>
        <dbReference type="Proteomes" id="UP001178507"/>
    </source>
</evidence>
<evidence type="ECO:0000256" key="2">
    <source>
        <dbReference type="ARBA" id="ARBA00022664"/>
    </source>
</evidence>
<evidence type="ECO:0000256" key="1">
    <source>
        <dbReference type="ARBA" id="ARBA00006644"/>
    </source>
</evidence>
<keyword evidence="2" id="KW-0507">mRNA processing</keyword>
<dbReference type="AlphaFoldDB" id="A0AA36ITA9"/>
<comment type="similarity">
    <text evidence="1">Belongs to the CWC15 family.</text>
</comment>
<feature type="compositionally biased region" description="Basic and acidic residues" evidence="4">
    <location>
        <begin position="52"/>
        <end position="88"/>
    </location>
</feature>
<gene>
    <name evidence="5" type="ORF">EVOR1521_LOCUS17587</name>
</gene>
<name>A0AA36ITA9_9DINO</name>
<keyword evidence="3" id="KW-0508">mRNA splicing</keyword>
<sequence>MTTAHRPTWNAAIASNSNPGGNMMVAQTTKINNRDAATFKKMKFRQAGQGLLEERASRTDMTEELERRERAAKDEREGKVKEKKKPSLEDNPFPEDADEDMPSEEEKEKEDEDGDGLRMRTAQV</sequence>
<proteinExistence type="inferred from homology"/>
<dbReference type="Proteomes" id="UP001178507">
    <property type="component" value="Unassembled WGS sequence"/>
</dbReference>
<reference evidence="5" key="1">
    <citation type="submission" date="2023-08" db="EMBL/GenBank/DDBJ databases">
        <authorList>
            <person name="Chen Y."/>
            <person name="Shah S."/>
            <person name="Dougan E. K."/>
            <person name="Thang M."/>
            <person name="Chan C."/>
        </authorList>
    </citation>
    <scope>NUCLEOTIDE SEQUENCE</scope>
</reference>
<dbReference type="EMBL" id="CAUJNA010002347">
    <property type="protein sequence ID" value="CAJ1392510.1"/>
    <property type="molecule type" value="Genomic_DNA"/>
</dbReference>
<organism evidence="5 6">
    <name type="scientific">Effrenium voratum</name>
    <dbReference type="NCBI Taxonomy" id="2562239"/>
    <lineage>
        <taxon>Eukaryota</taxon>
        <taxon>Sar</taxon>
        <taxon>Alveolata</taxon>
        <taxon>Dinophyceae</taxon>
        <taxon>Suessiales</taxon>
        <taxon>Symbiodiniaceae</taxon>
        <taxon>Effrenium</taxon>
    </lineage>
</organism>
<evidence type="ECO:0000313" key="5">
    <source>
        <dbReference type="EMBL" id="CAJ1392510.1"/>
    </source>
</evidence>
<dbReference type="GO" id="GO:0045292">
    <property type="term" value="P:mRNA cis splicing, via spliceosome"/>
    <property type="evidence" value="ECO:0007669"/>
    <property type="project" value="TreeGrafter"/>
</dbReference>
<feature type="compositionally biased region" description="Polar residues" evidence="4">
    <location>
        <begin position="13"/>
        <end position="25"/>
    </location>
</feature>
<feature type="region of interest" description="Disordered" evidence="4">
    <location>
        <begin position="1"/>
        <end position="25"/>
    </location>
</feature>
<feature type="region of interest" description="Disordered" evidence="4">
    <location>
        <begin position="47"/>
        <end position="124"/>
    </location>
</feature>
<dbReference type="PANTHER" id="PTHR12718:SF2">
    <property type="entry name" value="SPLICEOSOME-ASSOCIATED PROTEIN CWC15 HOMOLOG"/>
    <property type="match status" value="1"/>
</dbReference>
<dbReference type="GO" id="GO:0003723">
    <property type="term" value="F:RNA binding"/>
    <property type="evidence" value="ECO:0007669"/>
    <property type="project" value="TreeGrafter"/>
</dbReference>
<keyword evidence="6" id="KW-1185">Reference proteome</keyword>
<dbReference type="GO" id="GO:0071013">
    <property type="term" value="C:catalytic step 2 spliceosome"/>
    <property type="evidence" value="ECO:0007669"/>
    <property type="project" value="TreeGrafter"/>
</dbReference>
<accession>A0AA36ITA9</accession>
<evidence type="ECO:0000256" key="3">
    <source>
        <dbReference type="ARBA" id="ARBA00023187"/>
    </source>
</evidence>